<dbReference type="InterPro" id="IPR005839">
    <property type="entry name" value="Methylthiotransferase"/>
</dbReference>
<evidence type="ECO:0000256" key="11">
    <source>
        <dbReference type="ARBA" id="ARBA00080698"/>
    </source>
</evidence>
<sequence length="464" mass="52685">MLANLLTNTYLCTLNKQGKKLMKRLYIETYGCQMNVADSEVVASVMKMAGYDVCEDESQADAIFINTCSIRENAENKIYNRLETLYAEKRKGREVILGVLGCMAERVRKDLIENHHANLVCGPDSYLNLPEMIARCENGHNAMDVDLSTTETYKDVVPQRIGGNRVSGFVSIMRGCNNFCHYCIVPFTRGRERSRDVESILREVKDLHDRGFKEVTLLGQNVNSYGLLPNGKRPENGTSFAELLRKVAQSVPDMRVRFSTSNPEDMTEDILHAVADEPNLCKHIHFPAQSGSNTVLKNMNRKYTREDYLEKVAAIRRIIPNCGLTTDIFVGYHNETLDDQELTLSLVRECQFDSAFMFKYSERPGTYAAKHLPDNISEEEKVRRLNELIKLQTEISAAQNKKDEGKEFDVLIERFSKRSREQLMGRTEQNKAVIIPRGKHHIGQTVRVRITGSSSATLIGEVVE</sequence>
<dbReference type="HAMAP" id="MF_01864">
    <property type="entry name" value="tRNA_metthiotr_MiaB"/>
    <property type="match status" value="1"/>
</dbReference>
<feature type="binding site" evidence="13">
    <location>
        <position position="180"/>
    </location>
    <ligand>
        <name>[4Fe-4S] cluster</name>
        <dbReference type="ChEBI" id="CHEBI:49883"/>
        <label>2</label>
        <note>4Fe-4S-S-AdoMet</note>
    </ligand>
</feature>
<keyword evidence="4 13" id="KW-0808">Transferase</keyword>
<dbReference type="FunFam" id="3.80.30.20:FF:000001">
    <property type="entry name" value="tRNA-2-methylthio-N(6)-dimethylallyladenosine synthase 2"/>
    <property type="match status" value="1"/>
</dbReference>
<feature type="binding site" evidence="13">
    <location>
        <position position="32"/>
    </location>
    <ligand>
        <name>[4Fe-4S] cluster</name>
        <dbReference type="ChEBI" id="CHEBI:49883"/>
        <label>1</label>
    </ligand>
</feature>
<keyword evidence="8 13" id="KW-0411">Iron-sulfur</keyword>
<dbReference type="InterPro" id="IPR013848">
    <property type="entry name" value="Methylthiotransferase_N"/>
</dbReference>
<dbReference type="HOGENOM" id="CLU_018697_2_1_10"/>
<dbReference type="SFLD" id="SFLDF00413">
    <property type="entry name" value="CDK5RAP1"/>
    <property type="match status" value="1"/>
</dbReference>
<comment type="caution">
    <text evidence="17">The sequence shown here is derived from an EMBL/GenBank/DDBJ whole genome shotgun (WGS) entry which is preliminary data.</text>
</comment>
<dbReference type="EC" id="2.8.4.3" evidence="9 13"/>
<dbReference type="SFLD" id="SFLDF00273">
    <property type="entry name" value="(dimethylallyl)adenosine_tRNA"/>
    <property type="match status" value="1"/>
</dbReference>
<dbReference type="InterPro" id="IPR023404">
    <property type="entry name" value="rSAM_horseshoe"/>
</dbReference>
<dbReference type="PROSITE" id="PS51449">
    <property type="entry name" value="MTTASE_N"/>
    <property type="match status" value="1"/>
</dbReference>
<evidence type="ECO:0000256" key="5">
    <source>
        <dbReference type="ARBA" id="ARBA00022691"/>
    </source>
</evidence>
<feature type="domain" description="MTTase N-terminal" evidence="15">
    <location>
        <begin position="23"/>
        <end position="138"/>
    </location>
</feature>
<dbReference type="GO" id="GO:0005829">
    <property type="term" value="C:cytosol"/>
    <property type="evidence" value="ECO:0007669"/>
    <property type="project" value="TreeGrafter"/>
</dbReference>
<feature type="domain" description="TRAM" evidence="14">
    <location>
        <begin position="401"/>
        <end position="464"/>
    </location>
</feature>
<evidence type="ECO:0000256" key="6">
    <source>
        <dbReference type="ARBA" id="ARBA00022723"/>
    </source>
</evidence>
<comment type="similarity">
    <text evidence="13">Belongs to the methylthiotransferase family. MiaB subfamily.</text>
</comment>
<dbReference type="NCBIfam" id="TIGR01574">
    <property type="entry name" value="miaB-methiolase"/>
    <property type="match status" value="1"/>
</dbReference>
<comment type="subcellular location">
    <subcellularLocation>
        <location evidence="13">Cytoplasm</location>
    </subcellularLocation>
</comment>
<dbReference type="eggNOG" id="COG0621">
    <property type="taxonomic scope" value="Bacteria"/>
</dbReference>
<keyword evidence="13" id="KW-0819">tRNA processing</keyword>
<evidence type="ECO:0000256" key="10">
    <source>
        <dbReference type="ARBA" id="ARBA00068570"/>
    </source>
</evidence>
<dbReference type="STRING" id="997353.HMPREF9144_0097"/>
<proteinExistence type="inferred from homology"/>
<dbReference type="Gene3D" id="3.40.50.12160">
    <property type="entry name" value="Methylthiotransferase, N-terminal domain"/>
    <property type="match status" value="1"/>
</dbReference>
<evidence type="ECO:0000256" key="8">
    <source>
        <dbReference type="ARBA" id="ARBA00023014"/>
    </source>
</evidence>
<evidence type="ECO:0000313" key="17">
    <source>
        <dbReference type="EMBL" id="EGQ23326.1"/>
    </source>
</evidence>
<dbReference type="Gene3D" id="2.40.50.140">
    <property type="entry name" value="Nucleic acid-binding proteins"/>
    <property type="match status" value="1"/>
</dbReference>
<dbReference type="Proteomes" id="UP000004123">
    <property type="component" value="Unassembled WGS sequence"/>
</dbReference>
<dbReference type="SUPFAM" id="SSF102114">
    <property type="entry name" value="Radical SAM enzymes"/>
    <property type="match status" value="1"/>
</dbReference>
<dbReference type="PANTHER" id="PTHR43020:SF2">
    <property type="entry name" value="MITOCHONDRIAL TRNA METHYLTHIOTRANSFERASE CDK5RAP1"/>
    <property type="match status" value="1"/>
</dbReference>
<keyword evidence="6 13" id="KW-0479">Metal-binding</keyword>
<dbReference type="GO" id="GO:0016491">
    <property type="term" value="F:oxidoreductase activity"/>
    <property type="evidence" value="ECO:0007669"/>
    <property type="project" value="UniProtKB-KW"/>
</dbReference>
<evidence type="ECO:0000256" key="7">
    <source>
        <dbReference type="ARBA" id="ARBA00023004"/>
    </source>
</evidence>
<dbReference type="Gene3D" id="3.80.30.20">
    <property type="entry name" value="tm_1862 like domain"/>
    <property type="match status" value="1"/>
</dbReference>
<dbReference type="SFLD" id="SFLDG01061">
    <property type="entry name" value="methylthiotransferase"/>
    <property type="match status" value="1"/>
</dbReference>
<keyword evidence="2 13" id="KW-0004">4Fe-4S</keyword>
<keyword evidence="17" id="KW-0560">Oxidoreductase</keyword>
<evidence type="ECO:0000256" key="13">
    <source>
        <dbReference type="HAMAP-Rule" id="MF_01864"/>
    </source>
</evidence>
<dbReference type="CDD" id="cd01335">
    <property type="entry name" value="Radical_SAM"/>
    <property type="match status" value="1"/>
</dbReference>
<organism evidence="17 18">
    <name type="scientific">Prevotella pallens ATCC 700821</name>
    <dbReference type="NCBI Taxonomy" id="997353"/>
    <lineage>
        <taxon>Bacteria</taxon>
        <taxon>Pseudomonadati</taxon>
        <taxon>Bacteroidota</taxon>
        <taxon>Bacteroidia</taxon>
        <taxon>Bacteroidales</taxon>
        <taxon>Prevotellaceae</taxon>
        <taxon>Prevotella</taxon>
    </lineage>
</organism>
<evidence type="ECO:0000256" key="9">
    <source>
        <dbReference type="ARBA" id="ARBA00033765"/>
    </source>
</evidence>
<dbReference type="InterPro" id="IPR007197">
    <property type="entry name" value="rSAM"/>
</dbReference>
<dbReference type="GO" id="GO:0046872">
    <property type="term" value="F:metal ion binding"/>
    <property type="evidence" value="ECO:0007669"/>
    <property type="project" value="UniProtKB-KW"/>
</dbReference>
<dbReference type="InterPro" id="IPR002792">
    <property type="entry name" value="TRAM_dom"/>
</dbReference>
<feature type="binding site" evidence="13">
    <location>
        <position position="183"/>
    </location>
    <ligand>
        <name>[4Fe-4S] cluster</name>
        <dbReference type="ChEBI" id="CHEBI:49883"/>
        <label>2</label>
        <note>4Fe-4S-S-AdoMet</note>
    </ligand>
</feature>
<comment type="cofactor">
    <cofactor evidence="13">
        <name>[4Fe-4S] cluster</name>
        <dbReference type="ChEBI" id="CHEBI:49883"/>
    </cofactor>
    <text evidence="13">Binds 2 [4Fe-4S] clusters. One cluster is coordinated with 3 cysteines and an exchangeable S-adenosyl-L-methionine.</text>
</comment>
<protein>
    <recommendedName>
        <fullName evidence="10 13">tRNA-2-methylthio-N(6)-dimethylallyladenosine synthase</fullName>
        <ecNumber evidence="9 13">2.8.4.3</ecNumber>
    </recommendedName>
    <alternativeName>
        <fullName evidence="12 13">(Dimethylallyl)adenosine tRNA methylthiotransferase MiaB</fullName>
    </alternativeName>
    <alternativeName>
        <fullName evidence="11 13">tRNA-i(6)A37 methylthiotransferase</fullName>
    </alternativeName>
</protein>
<comment type="subunit">
    <text evidence="13">Monomer.</text>
</comment>
<dbReference type="SFLD" id="SFLDG01082">
    <property type="entry name" value="B12-binding_domain_containing"/>
    <property type="match status" value="1"/>
</dbReference>
<feature type="binding site" evidence="13">
    <location>
        <position position="68"/>
    </location>
    <ligand>
        <name>[4Fe-4S] cluster</name>
        <dbReference type="ChEBI" id="CHEBI:49883"/>
        <label>1</label>
    </ligand>
</feature>
<feature type="binding site" evidence="13">
    <location>
        <position position="102"/>
    </location>
    <ligand>
        <name>[4Fe-4S] cluster</name>
        <dbReference type="ChEBI" id="CHEBI:49883"/>
        <label>1</label>
    </ligand>
</feature>
<evidence type="ECO:0000256" key="3">
    <source>
        <dbReference type="ARBA" id="ARBA00022490"/>
    </source>
</evidence>
<dbReference type="InterPro" id="IPR006463">
    <property type="entry name" value="MiaB_methiolase"/>
</dbReference>
<evidence type="ECO:0000256" key="4">
    <source>
        <dbReference type="ARBA" id="ARBA00022679"/>
    </source>
</evidence>
<dbReference type="PROSITE" id="PS51918">
    <property type="entry name" value="RADICAL_SAM"/>
    <property type="match status" value="1"/>
</dbReference>
<dbReference type="InterPro" id="IPR058240">
    <property type="entry name" value="rSAM_sf"/>
</dbReference>
<evidence type="ECO:0000313" key="18">
    <source>
        <dbReference type="Proteomes" id="UP000004123"/>
    </source>
</evidence>
<evidence type="ECO:0000259" key="15">
    <source>
        <dbReference type="PROSITE" id="PS51449"/>
    </source>
</evidence>
<dbReference type="SMART" id="SM00729">
    <property type="entry name" value="Elp3"/>
    <property type="match status" value="1"/>
</dbReference>
<dbReference type="NCBIfam" id="TIGR00089">
    <property type="entry name" value="MiaB/RimO family radical SAM methylthiotransferase"/>
    <property type="match status" value="1"/>
</dbReference>
<dbReference type="Pfam" id="PF04055">
    <property type="entry name" value="Radical_SAM"/>
    <property type="match status" value="1"/>
</dbReference>
<dbReference type="SFLD" id="SFLDS00029">
    <property type="entry name" value="Radical_SAM"/>
    <property type="match status" value="1"/>
</dbReference>
<comment type="catalytic activity">
    <reaction evidence="13">
        <text>N(6)-dimethylallyladenosine(37) in tRNA + (sulfur carrier)-SH + AH2 + 2 S-adenosyl-L-methionine = 2-methylsulfanyl-N(6)-dimethylallyladenosine(37) in tRNA + (sulfur carrier)-H + 5'-deoxyadenosine + L-methionine + A + S-adenosyl-L-homocysteine + 2 H(+)</text>
        <dbReference type="Rhea" id="RHEA:37067"/>
        <dbReference type="Rhea" id="RHEA-COMP:10375"/>
        <dbReference type="Rhea" id="RHEA-COMP:10376"/>
        <dbReference type="Rhea" id="RHEA-COMP:14737"/>
        <dbReference type="Rhea" id="RHEA-COMP:14739"/>
        <dbReference type="ChEBI" id="CHEBI:13193"/>
        <dbReference type="ChEBI" id="CHEBI:15378"/>
        <dbReference type="ChEBI" id="CHEBI:17319"/>
        <dbReference type="ChEBI" id="CHEBI:17499"/>
        <dbReference type="ChEBI" id="CHEBI:29917"/>
        <dbReference type="ChEBI" id="CHEBI:57844"/>
        <dbReference type="ChEBI" id="CHEBI:57856"/>
        <dbReference type="ChEBI" id="CHEBI:59789"/>
        <dbReference type="ChEBI" id="CHEBI:64428"/>
        <dbReference type="ChEBI" id="CHEBI:74415"/>
        <dbReference type="ChEBI" id="CHEBI:74417"/>
        <dbReference type="EC" id="2.8.4.3"/>
    </reaction>
</comment>
<accession>F9DEK7</accession>
<dbReference type="FunFam" id="3.40.50.12160:FF:000003">
    <property type="entry name" value="CDK5 regulatory subunit-associated protein 1"/>
    <property type="match status" value="1"/>
</dbReference>
<evidence type="ECO:0000256" key="12">
    <source>
        <dbReference type="ARBA" id="ARBA00081141"/>
    </source>
</evidence>
<feature type="domain" description="Radical SAM core" evidence="16">
    <location>
        <begin position="162"/>
        <end position="398"/>
    </location>
</feature>
<dbReference type="InterPro" id="IPR038135">
    <property type="entry name" value="Methylthiotransferase_N_sf"/>
</dbReference>
<dbReference type="GO" id="GO:0051539">
    <property type="term" value="F:4 iron, 4 sulfur cluster binding"/>
    <property type="evidence" value="ECO:0007669"/>
    <property type="project" value="UniProtKB-UniRule"/>
</dbReference>
<dbReference type="Pfam" id="PF01938">
    <property type="entry name" value="TRAM"/>
    <property type="match status" value="1"/>
</dbReference>
<dbReference type="GO" id="GO:0035597">
    <property type="term" value="F:tRNA-2-methylthio-N(6)-dimethylallyladenosine(37) synthase activity"/>
    <property type="evidence" value="ECO:0007669"/>
    <property type="project" value="UniProtKB-EC"/>
</dbReference>
<keyword evidence="7 13" id="KW-0408">Iron</keyword>
<keyword evidence="3 13" id="KW-0963">Cytoplasm</keyword>
<evidence type="ECO:0000259" key="14">
    <source>
        <dbReference type="PROSITE" id="PS50926"/>
    </source>
</evidence>
<evidence type="ECO:0000256" key="2">
    <source>
        <dbReference type="ARBA" id="ARBA00022485"/>
    </source>
</evidence>
<dbReference type="Pfam" id="PF00919">
    <property type="entry name" value="UPF0004"/>
    <property type="match status" value="1"/>
</dbReference>
<evidence type="ECO:0000259" key="16">
    <source>
        <dbReference type="PROSITE" id="PS51918"/>
    </source>
</evidence>
<name>F9DEK7_9BACT</name>
<dbReference type="PROSITE" id="PS50926">
    <property type="entry name" value="TRAM"/>
    <property type="match status" value="1"/>
</dbReference>
<dbReference type="EMBL" id="AFPY01000001">
    <property type="protein sequence ID" value="EGQ23326.1"/>
    <property type="molecule type" value="Genomic_DNA"/>
</dbReference>
<keyword evidence="5 13" id="KW-0949">S-adenosyl-L-methionine</keyword>
<comment type="function">
    <text evidence="1 13">Catalyzes the methylthiolation of N6-(dimethylallyl)adenosine (i(6)A), leading to the formation of 2-methylthio-N6-(dimethylallyl)adenosine (ms(2)i(6)A) at position 37 in tRNAs that read codons beginning with uridine.</text>
</comment>
<dbReference type="AlphaFoldDB" id="F9DEK7"/>
<feature type="binding site" evidence="13">
    <location>
        <position position="176"/>
    </location>
    <ligand>
        <name>[4Fe-4S] cluster</name>
        <dbReference type="ChEBI" id="CHEBI:49883"/>
        <label>2</label>
        <note>4Fe-4S-S-AdoMet</note>
    </ligand>
</feature>
<evidence type="ECO:0000256" key="1">
    <source>
        <dbReference type="ARBA" id="ARBA00003234"/>
    </source>
</evidence>
<dbReference type="InterPro" id="IPR012340">
    <property type="entry name" value="NA-bd_OB-fold"/>
</dbReference>
<gene>
    <name evidence="13 17" type="primary">miaB</name>
    <name evidence="17" type="ORF">HMPREF9144_0097</name>
</gene>
<reference evidence="17 18" key="1">
    <citation type="submission" date="2011-04" db="EMBL/GenBank/DDBJ databases">
        <authorList>
            <person name="Muzny D."/>
            <person name="Qin X."/>
            <person name="Deng J."/>
            <person name="Jiang H."/>
            <person name="Liu Y."/>
            <person name="Qu J."/>
            <person name="Song X.-Z."/>
            <person name="Zhang L."/>
            <person name="Thornton R."/>
            <person name="Coyle M."/>
            <person name="Francisco L."/>
            <person name="Jackson L."/>
            <person name="Javaid M."/>
            <person name="Korchina V."/>
            <person name="Kovar C."/>
            <person name="Mata R."/>
            <person name="Mathew T."/>
            <person name="Ngo R."/>
            <person name="Nguyen L."/>
            <person name="Nguyen N."/>
            <person name="Okwuonu G."/>
            <person name="Ongeri F."/>
            <person name="Pham C."/>
            <person name="Simmons D."/>
            <person name="Wilczek-Boney K."/>
            <person name="Hale W."/>
            <person name="Jakkamsetti A."/>
            <person name="Pham P."/>
            <person name="Ruth R."/>
            <person name="San Lucas F."/>
            <person name="Warren J."/>
            <person name="Zhang J."/>
            <person name="Zhao Z."/>
            <person name="Zhou C."/>
            <person name="Zhu D."/>
            <person name="Lee S."/>
            <person name="Bess C."/>
            <person name="Blankenburg K."/>
            <person name="Forbes L."/>
            <person name="Fu Q."/>
            <person name="Gubbala S."/>
            <person name="Hirani K."/>
            <person name="Jayaseelan J.C."/>
            <person name="Lara F."/>
            <person name="Munidasa M."/>
            <person name="Palculict T."/>
            <person name="Patil S."/>
            <person name="Pu L.-L."/>
            <person name="Saada N."/>
            <person name="Tang L."/>
            <person name="Weissenberger G."/>
            <person name="Zhu Y."/>
            <person name="Hemphill L."/>
            <person name="Shang Y."/>
            <person name="Youmans B."/>
            <person name="Ayvaz T."/>
            <person name="Ross M."/>
            <person name="Santibanez J."/>
            <person name="Aqrawi P."/>
            <person name="Gross S."/>
            <person name="Joshi V."/>
            <person name="Fowler G."/>
            <person name="Nazareth L."/>
            <person name="Reid J."/>
            <person name="Worley K."/>
            <person name="Petrosino J."/>
            <person name="Highlander S."/>
            <person name="Gibbs R."/>
        </authorList>
    </citation>
    <scope>NUCLEOTIDE SEQUENCE [LARGE SCALE GENOMIC DNA]</scope>
    <source>
        <strain evidence="17 18">ATCC 700821</strain>
    </source>
</reference>
<dbReference type="InterPro" id="IPR006638">
    <property type="entry name" value="Elp3/MiaA/NifB-like_rSAM"/>
</dbReference>
<dbReference type="PANTHER" id="PTHR43020">
    <property type="entry name" value="CDK5 REGULATORY SUBUNIT-ASSOCIATED PROTEIN 1"/>
    <property type="match status" value="1"/>
</dbReference>